<sequence length="285" mass="30321">MLPDKKPTSPSVILTVVLQAFSGEAPFAGFEEVHSLETMSSAFFHVASTSFTRCSCAVRGTETIPGDGFPSSSFFSYSAINSSFSLVSSLPLLYNRELAAASSSDTGPISTMCVLSVSQRWSFPFPFSSLPSSSLGYTGRVTSSTFLLSSPIVAVMNPLRMPFTSSPCLLVHTRESVPSASVHDSPMSPDSYTLRRPSPHAVIMMSFSSFSHSTTEGSLQPSSGASFDSFQLLVASVEYMISETVVAFTSPSLLFAFFVPSTGNTSLSPFISNPDPPLPISSSQD</sequence>
<evidence type="ECO:0000313" key="2">
    <source>
        <dbReference type="Proteomes" id="UP000017861"/>
    </source>
</evidence>
<reference evidence="1 2" key="1">
    <citation type="journal article" date="2014" name="Genome Announc.">
        <title>Trypanosoma cruzi Clone Dm28c Draft Genome Sequence.</title>
        <authorList>
            <person name="Grisard E.C."/>
            <person name="Teixeira S.M."/>
            <person name="de Almeida L.G."/>
            <person name="Stoco P.H."/>
            <person name="Gerber A.L."/>
            <person name="Talavera-Lopez C."/>
            <person name="Lima O.C."/>
            <person name="Andersson B."/>
            <person name="de Vasconcelos A.T."/>
        </authorList>
    </citation>
    <scope>NUCLEOTIDE SEQUENCE [LARGE SCALE GENOMIC DNA]</scope>
    <source>
        <strain evidence="1 2">Dm28c</strain>
    </source>
</reference>
<dbReference type="Proteomes" id="UP000017861">
    <property type="component" value="Unassembled WGS sequence"/>
</dbReference>
<name>V5D400_TRYCR</name>
<dbReference type="AlphaFoldDB" id="V5D400"/>
<dbReference type="VEuPathDB" id="TriTrypDB:TCDM_10161"/>
<evidence type="ECO:0000313" key="1">
    <source>
        <dbReference type="EMBL" id="ESS62191.1"/>
    </source>
</evidence>
<gene>
    <name evidence="1" type="ORF">TCDM_10161</name>
</gene>
<proteinExistence type="predicted"/>
<dbReference type="EMBL" id="AYLP01000203">
    <property type="protein sequence ID" value="ESS62191.1"/>
    <property type="molecule type" value="Genomic_DNA"/>
</dbReference>
<accession>V5D400</accession>
<comment type="caution">
    <text evidence="1">The sequence shown here is derived from an EMBL/GenBank/DDBJ whole genome shotgun (WGS) entry which is preliminary data.</text>
</comment>
<organism evidence="1 2">
    <name type="scientific">Trypanosoma cruzi Dm28c</name>
    <dbReference type="NCBI Taxonomy" id="1416333"/>
    <lineage>
        <taxon>Eukaryota</taxon>
        <taxon>Discoba</taxon>
        <taxon>Euglenozoa</taxon>
        <taxon>Kinetoplastea</taxon>
        <taxon>Metakinetoplastina</taxon>
        <taxon>Trypanosomatida</taxon>
        <taxon>Trypanosomatidae</taxon>
        <taxon>Trypanosoma</taxon>
        <taxon>Schizotrypanum</taxon>
    </lineage>
</organism>
<protein>
    <submittedName>
        <fullName evidence="1">Uncharacterized protein</fullName>
    </submittedName>
</protein>